<evidence type="ECO:0000259" key="6">
    <source>
        <dbReference type="SMART" id="SM00835"/>
    </source>
</evidence>
<dbReference type="Gene3D" id="2.60.120.10">
    <property type="entry name" value="Jelly Rolls"/>
    <property type="match status" value="2"/>
</dbReference>
<name>A0A1Y1I503_KLENI</name>
<evidence type="ECO:0000313" key="8">
    <source>
        <dbReference type="Proteomes" id="UP000054558"/>
    </source>
</evidence>
<dbReference type="PANTHER" id="PTHR31189:SF2">
    <property type="entry name" value="RMLC-LIKE CUPINS SUPERFAMILY PROTEIN"/>
    <property type="match status" value="1"/>
</dbReference>
<evidence type="ECO:0000256" key="1">
    <source>
        <dbReference type="ARBA" id="ARBA00007178"/>
    </source>
</evidence>
<reference evidence="7 8" key="1">
    <citation type="journal article" date="2014" name="Nat. Commun.">
        <title>Klebsormidium flaccidum genome reveals primary factors for plant terrestrial adaptation.</title>
        <authorList>
            <person name="Hori K."/>
            <person name="Maruyama F."/>
            <person name="Fujisawa T."/>
            <person name="Togashi T."/>
            <person name="Yamamoto N."/>
            <person name="Seo M."/>
            <person name="Sato S."/>
            <person name="Yamada T."/>
            <person name="Mori H."/>
            <person name="Tajima N."/>
            <person name="Moriyama T."/>
            <person name="Ikeuchi M."/>
            <person name="Watanabe M."/>
            <person name="Wada H."/>
            <person name="Kobayashi K."/>
            <person name="Saito M."/>
            <person name="Masuda T."/>
            <person name="Sasaki-Sekimoto Y."/>
            <person name="Mashiguchi K."/>
            <person name="Awai K."/>
            <person name="Shimojima M."/>
            <person name="Masuda S."/>
            <person name="Iwai M."/>
            <person name="Nobusawa T."/>
            <person name="Narise T."/>
            <person name="Kondo S."/>
            <person name="Saito H."/>
            <person name="Sato R."/>
            <person name="Murakawa M."/>
            <person name="Ihara Y."/>
            <person name="Oshima-Yamada Y."/>
            <person name="Ohtaka K."/>
            <person name="Satoh M."/>
            <person name="Sonobe K."/>
            <person name="Ishii M."/>
            <person name="Ohtani R."/>
            <person name="Kanamori-Sato M."/>
            <person name="Honoki R."/>
            <person name="Miyazaki D."/>
            <person name="Mochizuki H."/>
            <person name="Umetsu J."/>
            <person name="Higashi K."/>
            <person name="Shibata D."/>
            <person name="Kamiya Y."/>
            <person name="Sato N."/>
            <person name="Nakamura Y."/>
            <person name="Tabata S."/>
            <person name="Ida S."/>
            <person name="Kurokawa K."/>
            <person name="Ohta H."/>
        </authorList>
    </citation>
    <scope>NUCLEOTIDE SEQUENCE [LARGE SCALE GENOMIC DNA]</scope>
    <source>
        <strain evidence="7 8">NIES-2285</strain>
    </source>
</reference>
<comment type="similarity">
    <text evidence="1">Belongs to the 11S seed storage protein (globulins) family.</text>
</comment>
<dbReference type="Proteomes" id="UP000054558">
    <property type="component" value="Unassembled WGS sequence"/>
</dbReference>
<dbReference type="EMBL" id="DF237140">
    <property type="protein sequence ID" value="GAQ84499.1"/>
    <property type="molecule type" value="Genomic_DNA"/>
</dbReference>
<dbReference type="InterPro" id="IPR011051">
    <property type="entry name" value="RmlC_Cupin_sf"/>
</dbReference>
<dbReference type="SUPFAM" id="SSF51182">
    <property type="entry name" value="RmlC-like cupins"/>
    <property type="match status" value="1"/>
</dbReference>
<evidence type="ECO:0000256" key="5">
    <source>
        <dbReference type="SAM" id="SignalP"/>
    </source>
</evidence>
<dbReference type="CDD" id="cd20285">
    <property type="entry name" value="cupin_7S_11S_C"/>
    <property type="match status" value="1"/>
</dbReference>
<organism evidence="7 8">
    <name type="scientific">Klebsormidium nitens</name>
    <name type="common">Green alga</name>
    <name type="synonym">Ulothrix nitens</name>
    <dbReference type="NCBI Taxonomy" id="105231"/>
    <lineage>
        <taxon>Eukaryota</taxon>
        <taxon>Viridiplantae</taxon>
        <taxon>Streptophyta</taxon>
        <taxon>Klebsormidiophyceae</taxon>
        <taxon>Klebsormidiales</taxon>
        <taxon>Klebsormidiaceae</taxon>
        <taxon>Klebsormidium</taxon>
    </lineage>
</organism>
<dbReference type="OMA" id="VCPREHA"/>
<dbReference type="InterPro" id="IPR050253">
    <property type="entry name" value="Seed_Storage-Functional"/>
</dbReference>
<sequence length="483" mass="52491">MASTRLTFEHVLLACSLLVCLVSVVAYHGYTSGDFVPGQPSEYMKSDGGFESNWGSDTDTKPLIDEDFGTWILVMEPSTLRPPHFVDAHMLMAVLQGTARAGILNDKGEETGVRSFRRGDVIALPAGHAVWILNNDTQQKFSMLGGVRPVTVPREPSKWEAFPLVAGEVSGKKSILHGFTKDVLAEAFNVDEGLVEDVRSKAPETSVSVSASASDPVLRLDKLSAASCWEMVKPARARTIKLGAAELLAMEHELSLREQQSPHKDDGYIYNIDKADPDYEAEGGQVTLLDSKDFPILKNLTLGAVKTSLKPGAMVLPHYDPTSSLLGFITAGRARIQVAQPDGSTGTDEELGPGEVFVVPRFFPLVQKSVGDHNLEWIGFTTTACSRMKTVFLAGKKSVYKSVPNTILAAATDLDKTKIKQWLENQPEECIAQREKSDGEELGEVEIVIEEIVDGLGRVKGAVIEILEEVYSGGAESEESQEV</sequence>
<protein>
    <submittedName>
        <fullName evidence="7">RmlC-like cupins superfamily protein</fullName>
    </submittedName>
</protein>
<dbReference type="GO" id="GO:0045735">
    <property type="term" value="F:nutrient reservoir activity"/>
    <property type="evidence" value="ECO:0007669"/>
    <property type="project" value="UniProtKB-KW"/>
</dbReference>
<accession>A0A1Y1I503</accession>
<evidence type="ECO:0000256" key="2">
    <source>
        <dbReference type="ARBA" id="ARBA00022761"/>
    </source>
</evidence>
<feature type="domain" description="Cupin type-1" evidence="6">
    <location>
        <begin position="270"/>
        <end position="420"/>
    </location>
</feature>
<keyword evidence="2" id="KW-0758">Storage protein</keyword>
<keyword evidence="3" id="KW-0708">Seed storage protein</keyword>
<dbReference type="InterPro" id="IPR006044">
    <property type="entry name" value="11S_seedstore_pln"/>
</dbReference>
<keyword evidence="5" id="KW-0732">Signal</keyword>
<keyword evidence="8" id="KW-1185">Reference proteome</keyword>
<feature type="domain" description="Cupin type-1" evidence="6">
    <location>
        <begin position="33"/>
        <end position="196"/>
    </location>
</feature>
<dbReference type="InterPro" id="IPR014710">
    <property type="entry name" value="RmlC-like_jellyroll"/>
</dbReference>
<dbReference type="SMART" id="SM00835">
    <property type="entry name" value="Cupin_1"/>
    <property type="match status" value="2"/>
</dbReference>
<feature type="chain" id="PRO_5012282109" evidence="5">
    <location>
        <begin position="34"/>
        <end position="483"/>
    </location>
</feature>
<dbReference type="InterPro" id="IPR006045">
    <property type="entry name" value="Cupin_1"/>
</dbReference>
<gene>
    <name evidence="7" type="ORF">KFL_001910180</name>
</gene>
<dbReference type="AlphaFoldDB" id="A0A1Y1I503"/>
<dbReference type="OrthoDB" id="2019862at2759"/>
<evidence type="ECO:0000313" key="7">
    <source>
        <dbReference type="EMBL" id="GAQ84499.1"/>
    </source>
</evidence>
<dbReference type="PANTHER" id="PTHR31189">
    <property type="entry name" value="OS03G0336100 PROTEIN-RELATED"/>
    <property type="match status" value="1"/>
</dbReference>
<feature type="signal peptide" evidence="5">
    <location>
        <begin position="1"/>
        <end position="33"/>
    </location>
</feature>
<keyword evidence="4" id="KW-1015">Disulfide bond</keyword>
<dbReference type="Pfam" id="PF00190">
    <property type="entry name" value="Cupin_1"/>
    <property type="match status" value="2"/>
</dbReference>
<proteinExistence type="inferred from homology"/>
<evidence type="ECO:0000256" key="4">
    <source>
        <dbReference type="ARBA" id="ARBA00023157"/>
    </source>
</evidence>
<dbReference type="PRINTS" id="PR00439">
    <property type="entry name" value="11SGLOBULIN"/>
</dbReference>
<evidence type="ECO:0000256" key="3">
    <source>
        <dbReference type="ARBA" id="ARBA00023129"/>
    </source>
</evidence>